<protein>
    <recommendedName>
        <fullName evidence="8">ABC3 transporter permease C-terminal domain-containing protein</fullName>
    </recommendedName>
</protein>
<dbReference type="InterPro" id="IPR003838">
    <property type="entry name" value="ABC3_permease_C"/>
</dbReference>
<comment type="similarity">
    <text evidence="2">Belongs to the ABC-4 integral membrane protein family. LolC/E subfamily.</text>
</comment>
<keyword evidence="6 7" id="KW-0472">Membrane</keyword>
<dbReference type="GO" id="GO:0044874">
    <property type="term" value="P:lipoprotein localization to outer membrane"/>
    <property type="evidence" value="ECO:0007669"/>
    <property type="project" value="TreeGrafter"/>
</dbReference>
<feature type="transmembrane region" description="Helical" evidence="7">
    <location>
        <begin position="432"/>
        <end position="452"/>
    </location>
</feature>
<dbReference type="RefSeq" id="WP_048675684.1">
    <property type="nucleotide sequence ID" value="NZ_CBTJ020000091.1"/>
</dbReference>
<evidence type="ECO:0000256" key="6">
    <source>
        <dbReference type="ARBA" id="ARBA00023136"/>
    </source>
</evidence>
<dbReference type="EMBL" id="CBTJ020000091">
    <property type="protein sequence ID" value="CDI04055.1"/>
    <property type="molecule type" value="Genomic_DNA"/>
</dbReference>
<organism evidence="9 10">
    <name type="scientific">Candidatus Competibacter denitrificans Run_A_D11</name>
    <dbReference type="NCBI Taxonomy" id="1400863"/>
    <lineage>
        <taxon>Bacteria</taxon>
        <taxon>Pseudomonadati</taxon>
        <taxon>Pseudomonadota</taxon>
        <taxon>Gammaproteobacteria</taxon>
        <taxon>Candidatus Competibacteraceae</taxon>
        <taxon>Candidatus Competibacter</taxon>
    </lineage>
</organism>
<feature type="transmembrane region" description="Helical" evidence="7">
    <location>
        <begin position="315"/>
        <end position="339"/>
    </location>
</feature>
<dbReference type="Pfam" id="PF02687">
    <property type="entry name" value="FtsX"/>
    <property type="match status" value="2"/>
</dbReference>
<dbReference type="InterPro" id="IPR051447">
    <property type="entry name" value="Lipoprotein-release_system"/>
</dbReference>
<dbReference type="PANTHER" id="PTHR30489:SF0">
    <property type="entry name" value="LIPOPROTEIN-RELEASING SYSTEM TRANSMEMBRANE PROTEIN LOLE"/>
    <property type="match status" value="1"/>
</dbReference>
<keyword evidence="5 7" id="KW-1133">Transmembrane helix</keyword>
<feature type="domain" description="ABC3 transporter permease C-terminal" evidence="8">
    <location>
        <begin position="663"/>
        <end position="778"/>
    </location>
</feature>
<feature type="domain" description="ABC3 transporter permease C-terminal" evidence="8">
    <location>
        <begin position="269"/>
        <end position="377"/>
    </location>
</feature>
<evidence type="ECO:0000313" key="9">
    <source>
        <dbReference type="EMBL" id="CDI04055.1"/>
    </source>
</evidence>
<evidence type="ECO:0000256" key="3">
    <source>
        <dbReference type="ARBA" id="ARBA00022475"/>
    </source>
</evidence>
<comment type="subcellular location">
    <subcellularLocation>
        <location evidence="1">Cell membrane</location>
        <topology evidence="1">Multi-pass membrane protein</topology>
    </subcellularLocation>
</comment>
<dbReference type="Proteomes" id="UP000035760">
    <property type="component" value="Unassembled WGS sequence"/>
</dbReference>
<feature type="transmembrane region" description="Helical" evidence="7">
    <location>
        <begin position="20"/>
        <end position="43"/>
    </location>
</feature>
<dbReference type="STRING" id="1400863.BN873_80013"/>
<accession>W6MCI5</accession>
<evidence type="ECO:0000256" key="4">
    <source>
        <dbReference type="ARBA" id="ARBA00022692"/>
    </source>
</evidence>
<evidence type="ECO:0000256" key="2">
    <source>
        <dbReference type="ARBA" id="ARBA00005236"/>
    </source>
</evidence>
<evidence type="ECO:0000313" key="10">
    <source>
        <dbReference type="Proteomes" id="UP000035760"/>
    </source>
</evidence>
<reference evidence="9" key="1">
    <citation type="submission" date="2013-07" db="EMBL/GenBank/DDBJ databases">
        <authorList>
            <person name="McIlroy S."/>
        </authorList>
    </citation>
    <scope>NUCLEOTIDE SEQUENCE [LARGE SCALE GENOMIC DNA]</scope>
    <source>
        <strain evidence="9">Run_A_D11</strain>
    </source>
</reference>
<dbReference type="GO" id="GO:0098797">
    <property type="term" value="C:plasma membrane protein complex"/>
    <property type="evidence" value="ECO:0007669"/>
    <property type="project" value="TreeGrafter"/>
</dbReference>
<keyword evidence="4 7" id="KW-0812">Transmembrane</keyword>
<reference evidence="9" key="2">
    <citation type="submission" date="2014-03" db="EMBL/GenBank/DDBJ databases">
        <title>Candidatus Competibacter-lineage genomes retrieved from metagenomes reveal functional metabolic diversity.</title>
        <authorList>
            <person name="McIlroy S.J."/>
            <person name="Albertsen M."/>
            <person name="Andresen E.K."/>
            <person name="Saunders A.M."/>
            <person name="Kristiansen R."/>
            <person name="Stokholm-Bjerregaard M."/>
            <person name="Nielsen K.L."/>
            <person name="Nielsen P.H."/>
        </authorList>
    </citation>
    <scope>NUCLEOTIDE SEQUENCE</scope>
    <source>
        <strain evidence="9">Run_A_D11</strain>
    </source>
</reference>
<keyword evidence="3" id="KW-1003">Cell membrane</keyword>
<feature type="transmembrane region" description="Helical" evidence="7">
    <location>
        <begin position="359"/>
        <end position="383"/>
    </location>
</feature>
<evidence type="ECO:0000259" key="8">
    <source>
        <dbReference type="Pfam" id="PF02687"/>
    </source>
</evidence>
<gene>
    <name evidence="9" type="ORF">BN873_80013</name>
</gene>
<keyword evidence="10" id="KW-1185">Reference proteome</keyword>
<feature type="transmembrane region" description="Helical" evidence="7">
    <location>
        <begin position="263"/>
        <end position="284"/>
    </location>
</feature>
<proteinExistence type="inferred from homology"/>
<comment type="caution">
    <text evidence="9">The sequence shown here is derived from an EMBL/GenBank/DDBJ whole genome shotgun (WGS) entry which is preliminary data.</text>
</comment>
<name>W6MCI5_9GAMM</name>
<dbReference type="AlphaFoldDB" id="W6MCI5"/>
<sequence length="787" mass="85324">MRALDKKIARDLQRLWSQALAIALVTVVGTAGFVMSLGTIGSLEQTQVTYYERYRFADAFASVRRAPASLAGKLAAISGVKQVSTRITHNVVIDIAGMSEPVNGLLSSLPESGALNQLHLRRGRAVLPGATNEAVLGEAFAAAHDLTLGSTFSATLKGQKRRLTVVGIALSPEYVFFGVPGAMVPDDERFGVLWMDRKALAAAFDLEGAFNDVVLSLIPGIDQIEVLNRVDALLNPYGGIGAYGRSDHISHATLTGEIGQLRASIFIAAPVFIGVVAFLLHMLMMRHVETERQQIGTLKAFGYGNPAIAWHYLKFVLAIVAFGVVGGLLVGARAGHAITEMYAAHYRFPFLEYTLTAGTFLQASAVPVIAALIGALGSLRAVVGLPPAVAMRAPPPPVYRRTLIERLGVSLWLDQPTRMIVRHIVRWPLRSTLTVLGIAAAMAILVAPLGVLNSAVHMIDTHFFRAERQNLTVAFAQTRPYKAVYNMNHYPGVLQVEPFRVTPAKLHYGPRARRVAIIGRDGLSELSRPLDSELRPMAIPEQGVVLSKAMADWLGVKRGERVTLELLEINRATHELPVTAISESYVGLTFFMVFIDRTLLNHLMKEGDVVTGTHVSLDTTRLDALYASLKNTPAITGLVSHAASLTGMRRIMEQNLRMTLANIVVAAIIIFGVVYNSARISLAERARELASLRLLGYSRLDVAYILLGELGLLVLAALPVGCGLGYGFAYLLTEGTANEMFRLPLYLEPATFGYATLVVLITVAVTALTVARKIFSLDIVSILKTRE</sequence>
<evidence type="ECO:0000256" key="5">
    <source>
        <dbReference type="ARBA" id="ARBA00022989"/>
    </source>
</evidence>
<evidence type="ECO:0000256" key="1">
    <source>
        <dbReference type="ARBA" id="ARBA00004651"/>
    </source>
</evidence>
<feature type="transmembrane region" description="Helical" evidence="7">
    <location>
        <begin position="752"/>
        <end position="771"/>
    </location>
</feature>
<evidence type="ECO:0000256" key="7">
    <source>
        <dbReference type="SAM" id="Phobius"/>
    </source>
</evidence>
<feature type="transmembrane region" description="Helical" evidence="7">
    <location>
        <begin position="703"/>
        <end position="732"/>
    </location>
</feature>
<dbReference type="OrthoDB" id="5137249at2"/>
<dbReference type="PANTHER" id="PTHR30489">
    <property type="entry name" value="LIPOPROTEIN-RELEASING SYSTEM TRANSMEMBRANE PROTEIN LOLE"/>
    <property type="match status" value="1"/>
</dbReference>
<feature type="transmembrane region" description="Helical" evidence="7">
    <location>
        <begin position="660"/>
        <end position="682"/>
    </location>
</feature>